<reference evidence="2 3" key="1">
    <citation type="submission" date="2024-08" db="EMBL/GenBank/DDBJ databases">
        <authorList>
            <person name="Cucini C."/>
            <person name="Frati F."/>
        </authorList>
    </citation>
    <scope>NUCLEOTIDE SEQUENCE [LARGE SCALE GENOMIC DNA]</scope>
</reference>
<comment type="caution">
    <text evidence="2">The sequence shown here is derived from an EMBL/GenBank/DDBJ whole genome shotgun (WGS) entry which is preliminary data.</text>
</comment>
<gene>
    <name evidence="2" type="ORF">ODALV1_LOCUS20010</name>
</gene>
<evidence type="ECO:0000313" key="3">
    <source>
        <dbReference type="Proteomes" id="UP001642540"/>
    </source>
</evidence>
<proteinExistence type="predicted"/>
<dbReference type="Proteomes" id="UP001642540">
    <property type="component" value="Unassembled WGS sequence"/>
</dbReference>
<feature type="compositionally biased region" description="Basic and acidic residues" evidence="1">
    <location>
        <begin position="57"/>
        <end position="72"/>
    </location>
</feature>
<sequence>MDDVILAECSDEEEFARSGLSYGNTWSPKVNEVEALYQRIKNERVIEFYWRPPPRRNPNEKQKSSEESEKPVVELLDDSGAYDFDFDDDAGPLPQKLPSKSNTPKSTTKKRTTTFAGIVANMEKHRIMDKMGVDAEASPSSKPN</sequence>
<dbReference type="Pfam" id="PF15364">
    <property type="entry name" value="PAXIP1_C"/>
    <property type="match status" value="1"/>
</dbReference>
<keyword evidence="3" id="KW-1185">Reference proteome</keyword>
<organism evidence="2 3">
    <name type="scientific">Orchesella dallaii</name>
    <dbReference type="NCBI Taxonomy" id="48710"/>
    <lineage>
        <taxon>Eukaryota</taxon>
        <taxon>Metazoa</taxon>
        <taxon>Ecdysozoa</taxon>
        <taxon>Arthropoda</taxon>
        <taxon>Hexapoda</taxon>
        <taxon>Collembola</taxon>
        <taxon>Entomobryomorpha</taxon>
        <taxon>Entomobryoidea</taxon>
        <taxon>Orchesellidae</taxon>
        <taxon>Orchesellinae</taxon>
        <taxon>Orchesella</taxon>
    </lineage>
</organism>
<name>A0ABP1RCV3_9HEXA</name>
<protein>
    <recommendedName>
        <fullName evidence="4">PAXIP1-associated glutamate-rich protein 1</fullName>
    </recommendedName>
</protein>
<evidence type="ECO:0000313" key="2">
    <source>
        <dbReference type="EMBL" id="CAL8122915.1"/>
    </source>
</evidence>
<accession>A0ABP1RCV3</accession>
<dbReference type="PANTHER" id="PTHR28467:SF1">
    <property type="entry name" value="PAXIP1-ASSOCIATED GLUTAMATE-RICH PROTEIN 1"/>
    <property type="match status" value="1"/>
</dbReference>
<evidence type="ECO:0000256" key="1">
    <source>
        <dbReference type="SAM" id="MobiDB-lite"/>
    </source>
</evidence>
<dbReference type="InterPro" id="IPR028213">
    <property type="entry name" value="PA1"/>
</dbReference>
<dbReference type="EMBL" id="CAXLJM020000068">
    <property type="protein sequence ID" value="CAL8122915.1"/>
    <property type="molecule type" value="Genomic_DNA"/>
</dbReference>
<dbReference type="PANTHER" id="PTHR28467">
    <property type="entry name" value="PAXIP1-ASSOCIATED GLUTAMATE-RICH PROTEIN 1"/>
    <property type="match status" value="1"/>
</dbReference>
<evidence type="ECO:0008006" key="4">
    <source>
        <dbReference type="Google" id="ProtNLM"/>
    </source>
</evidence>
<feature type="region of interest" description="Disordered" evidence="1">
    <location>
        <begin position="51"/>
        <end position="115"/>
    </location>
</feature>